<reference evidence="19 20" key="1">
    <citation type="submission" date="2015-10" db="EMBL/GenBank/DDBJ databases">
        <title>Transcriptomic analysis of a linuron degrading triple-species bacterial consortium.</title>
        <authorList>
            <person name="Albers P."/>
        </authorList>
    </citation>
    <scope>NUCLEOTIDE SEQUENCE [LARGE SCALE GENOMIC DNA]</scope>
    <source>
        <strain evidence="19 20">WDL6</strain>
    </source>
</reference>
<feature type="domain" description="PAS" evidence="17">
    <location>
        <begin position="226"/>
        <end position="280"/>
    </location>
</feature>
<dbReference type="Gene3D" id="3.30.450.20">
    <property type="entry name" value="PAS domain"/>
    <property type="match status" value="3"/>
</dbReference>
<evidence type="ECO:0000256" key="4">
    <source>
        <dbReference type="ARBA" id="ARBA00022543"/>
    </source>
</evidence>
<feature type="domain" description="PAC" evidence="18">
    <location>
        <begin position="177"/>
        <end position="229"/>
    </location>
</feature>
<evidence type="ECO:0000256" key="5">
    <source>
        <dbReference type="ARBA" id="ARBA00022553"/>
    </source>
</evidence>
<evidence type="ECO:0000313" key="19">
    <source>
        <dbReference type="EMBL" id="KWT65263.1"/>
    </source>
</evidence>
<dbReference type="InterPro" id="IPR035965">
    <property type="entry name" value="PAS-like_dom_sf"/>
</dbReference>
<dbReference type="PROSITE" id="PS50112">
    <property type="entry name" value="PAS"/>
    <property type="match status" value="2"/>
</dbReference>
<dbReference type="EMBL" id="LMTR01000082">
    <property type="protein sequence ID" value="KWT65263.1"/>
    <property type="molecule type" value="Genomic_DNA"/>
</dbReference>
<dbReference type="Gene3D" id="3.30.565.10">
    <property type="entry name" value="Histidine kinase-like ATPase, C-terminal domain"/>
    <property type="match status" value="1"/>
</dbReference>
<feature type="domain" description="PAS" evidence="17">
    <location>
        <begin position="104"/>
        <end position="174"/>
    </location>
</feature>
<dbReference type="CDD" id="cd00130">
    <property type="entry name" value="PAS"/>
    <property type="match status" value="2"/>
</dbReference>
<protein>
    <recommendedName>
        <fullName evidence="3">Blue-light-activated histidine kinase</fullName>
        <ecNumber evidence="2">2.7.13.3</ecNumber>
    </recommendedName>
</protein>
<evidence type="ECO:0000259" key="17">
    <source>
        <dbReference type="PROSITE" id="PS50112"/>
    </source>
</evidence>
<dbReference type="Pfam" id="PF07536">
    <property type="entry name" value="HWE_HK"/>
    <property type="match status" value="1"/>
</dbReference>
<dbReference type="Pfam" id="PF13426">
    <property type="entry name" value="PAS_9"/>
    <property type="match status" value="1"/>
</dbReference>
<evidence type="ECO:0000259" key="18">
    <source>
        <dbReference type="PROSITE" id="PS50113"/>
    </source>
</evidence>
<keyword evidence="12 19" id="KW-0418">Kinase</keyword>
<evidence type="ECO:0000256" key="1">
    <source>
        <dbReference type="ARBA" id="ARBA00000085"/>
    </source>
</evidence>
<dbReference type="InterPro" id="IPR013655">
    <property type="entry name" value="PAS_fold_3"/>
</dbReference>
<dbReference type="PANTHER" id="PTHR41523">
    <property type="entry name" value="TWO-COMPONENT SYSTEM SENSOR PROTEIN"/>
    <property type="match status" value="1"/>
</dbReference>
<keyword evidence="15" id="KW-0843">Virulence</keyword>
<dbReference type="InterPro" id="IPR000014">
    <property type="entry name" value="PAS"/>
</dbReference>
<evidence type="ECO:0000256" key="7">
    <source>
        <dbReference type="ARBA" id="ARBA00022630"/>
    </source>
</evidence>
<comment type="caution">
    <text evidence="19">The sequence shown here is derived from an EMBL/GenBank/DDBJ whole genome shotgun (WGS) entry which is preliminary data.</text>
</comment>
<keyword evidence="16" id="KW-0675">Receptor</keyword>
<dbReference type="SUPFAM" id="SSF55785">
    <property type="entry name" value="PYP-like sensor domain (PAS domain)"/>
    <property type="match status" value="2"/>
</dbReference>
<name>A0A125NU31_HYPSL</name>
<dbReference type="FunFam" id="3.30.450.20:FF:000099">
    <property type="entry name" value="Sensory box sensor histidine kinase"/>
    <property type="match status" value="1"/>
</dbReference>
<evidence type="ECO:0000256" key="12">
    <source>
        <dbReference type="ARBA" id="ARBA00022777"/>
    </source>
</evidence>
<dbReference type="InterPro" id="IPR036890">
    <property type="entry name" value="HATPase_C_sf"/>
</dbReference>
<keyword evidence="8" id="KW-0288">FMN</keyword>
<gene>
    <name evidence="19" type="ORF">APY04_3012</name>
</gene>
<evidence type="ECO:0000256" key="15">
    <source>
        <dbReference type="ARBA" id="ARBA00023026"/>
    </source>
</evidence>
<keyword evidence="10" id="KW-0677">Repeat</keyword>
<evidence type="ECO:0000256" key="6">
    <source>
        <dbReference type="ARBA" id="ARBA00022606"/>
    </source>
</evidence>
<dbReference type="EC" id="2.7.13.3" evidence="2"/>
<dbReference type="InterPro" id="IPR011102">
    <property type="entry name" value="Sig_transdc_His_kinase_HWE"/>
</dbReference>
<dbReference type="InterPro" id="IPR001610">
    <property type="entry name" value="PAC"/>
</dbReference>
<evidence type="ECO:0000256" key="3">
    <source>
        <dbReference type="ARBA" id="ARBA00021740"/>
    </source>
</evidence>
<proteinExistence type="predicted"/>
<evidence type="ECO:0000256" key="16">
    <source>
        <dbReference type="ARBA" id="ARBA00023170"/>
    </source>
</evidence>
<dbReference type="SMART" id="SM00091">
    <property type="entry name" value="PAS"/>
    <property type="match status" value="2"/>
</dbReference>
<dbReference type="Proteomes" id="UP000059074">
    <property type="component" value="Unassembled WGS sequence"/>
</dbReference>
<keyword evidence="7" id="KW-0285">Flavoprotein</keyword>
<dbReference type="PROSITE" id="PS50113">
    <property type="entry name" value="PAC"/>
    <property type="match status" value="2"/>
</dbReference>
<evidence type="ECO:0000256" key="10">
    <source>
        <dbReference type="ARBA" id="ARBA00022737"/>
    </source>
</evidence>
<dbReference type="STRING" id="121290.APY04_3012"/>
<organism evidence="19 20">
    <name type="scientific">Hyphomicrobium sulfonivorans</name>
    <dbReference type="NCBI Taxonomy" id="121290"/>
    <lineage>
        <taxon>Bacteria</taxon>
        <taxon>Pseudomonadati</taxon>
        <taxon>Pseudomonadota</taxon>
        <taxon>Alphaproteobacteria</taxon>
        <taxon>Hyphomicrobiales</taxon>
        <taxon>Hyphomicrobiaceae</taxon>
        <taxon>Hyphomicrobium</taxon>
    </lineage>
</organism>
<dbReference type="NCBIfam" id="TIGR00229">
    <property type="entry name" value="sensory_box"/>
    <property type="match status" value="2"/>
</dbReference>
<feature type="domain" description="PAC" evidence="18">
    <location>
        <begin position="297"/>
        <end position="350"/>
    </location>
</feature>
<dbReference type="SMART" id="SM00911">
    <property type="entry name" value="HWE_HK"/>
    <property type="match status" value="1"/>
</dbReference>
<sequence length="561" mass="63032">MIYNDGYASFVGSRHPSLLGQPVLVGWPETADFNQRVIENVLAGESLSFRDKHFTLRLHETPQDVWTNLDYSPILGDDGVPSGVLAIVADTTPWVYAERAQRESESRFRTLADNIAAFAWMADQEGGIFWYNKRWFDYTGLPFEEAREWGWPLRQHPDHVERVMEKINRCLTTGEVWEDTFPLKGRDGVYRWFLSRAMPIRDDKGTVIRWFGTNTDITEHLEEAEKNAQLATIVATSADGIISMSRDGIIQSWNPGAEAMFGYAADEVIGQSERLLFPDDAQSEFDEKYIHLRAGQHVMRDTIRKRKDGSMLDVAINVAPMRRPDGHIFGFSAVFRDVTERRRAEKHLRTVMRELSHRTKNLLAVIVAMVRQTARTSSDVEVLQSQLIQRLQSLSASHDLLVAEDWTGASLEELIRAVLQPFIGNTSDALECDGPMVFVNATAAQNLGLALHELATNAAKYGALSTSSGKVRMDWHFEPDAEGVMRLILNWSETGGPRVIPATVKGFGHVVIEKVVGQALNAHVAYEFPPEGVRWSIAIPPEFMAANWRRSSAPVQASVDL</sequence>
<evidence type="ECO:0000313" key="20">
    <source>
        <dbReference type="Proteomes" id="UP000059074"/>
    </source>
</evidence>
<keyword evidence="9 19" id="KW-0808">Transferase</keyword>
<keyword evidence="20" id="KW-1185">Reference proteome</keyword>
<evidence type="ECO:0000256" key="14">
    <source>
        <dbReference type="ARBA" id="ARBA00022991"/>
    </source>
</evidence>
<comment type="catalytic activity">
    <reaction evidence="1">
        <text>ATP + protein L-histidine = ADP + protein N-phospho-L-histidine.</text>
        <dbReference type="EC" id="2.7.13.3"/>
    </reaction>
</comment>
<keyword evidence="4" id="KW-0600">Photoreceptor protein</keyword>
<dbReference type="Pfam" id="PF08447">
    <property type="entry name" value="PAS_3"/>
    <property type="match status" value="1"/>
</dbReference>
<dbReference type="InterPro" id="IPR000700">
    <property type="entry name" value="PAS-assoc_C"/>
</dbReference>
<keyword evidence="6" id="KW-0716">Sensory transduction</keyword>
<dbReference type="GO" id="GO:0004673">
    <property type="term" value="F:protein histidine kinase activity"/>
    <property type="evidence" value="ECO:0007669"/>
    <property type="project" value="UniProtKB-EC"/>
</dbReference>
<dbReference type="GO" id="GO:0005524">
    <property type="term" value="F:ATP binding"/>
    <property type="evidence" value="ECO:0007669"/>
    <property type="project" value="UniProtKB-KW"/>
</dbReference>
<dbReference type="PANTHER" id="PTHR41523:SF8">
    <property type="entry name" value="ETHYLENE RESPONSE SENSOR PROTEIN"/>
    <property type="match status" value="1"/>
</dbReference>
<evidence type="ECO:0000256" key="2">
    <source>
        <dbReference type="ARBA" id="ARBA00012438"/>
    </source>
</evidence>
<evidence type="ECO:0000256" key="9">
    <source>
        <dbReference type="ARBA" id="ARBA00022679"/>
    </source>
</evidence>
<keyword evidence="13" id="KW-0067">ATP-binding</keyword>
<dbReference type="PATRIC" id="fig|121290.4.peg.615"/>
<keyword evidence="5" id="KW-0597">Phosphoprotein</keyword>
<evidence type="ECO:0000256" key="8">
    <source>
        <dbReference type="ARBA" id="ARBA00022643"/>
    </source>
</evidence>
<dbReference type="SMART" id="SM00086">
    <property type="entry name" value="PAC"/>
    <property type="match status" value="2"/>
</dbReference>
<keyword evidence="11" id="KW-0547">Nucleotide-binding</keyword>
<keyword evidence="14" id="KW-0157">Chromophore</keyword>
<dbReference type="GO" id="GO:0009881">
    <property type="term" value="F:photoreceptor activity"/>
    <property type="evidence" value="ECO:0007669"/>
    <property type="project" value="UniProtKB-KW"/>
</dbReference>
<accession>A0A125NU31</accession>
<evidence type="ECO:0000256" key="11">
    <source>
        <dbReference type="ARBA" id="ARBA00022741"/>
    </source>
</evidence>
<evidence type="ECO:0000256" key="13">
    <source>
        <dbReference type="ARBA" id="ARBA00022840"/>
    </source>
</evidence>
<dbReference type="AlphaFoldDB" id="A0A125NU31"/>